<keyword evidence="2" id="KW-1185">Reference proteome</keyword>
<evidence type="ECO:0000313" key="1">
    <source>
        <dbReference type="EMBL" id="GAA0148178.1"/>
    </source>
</evidence>
<name>A0AAV3PA94_LITER</name>
<proteinExistence type="predicted"/>
<dbReference type="EMBL" id="BAABME010001196">
    <property type="protein sequence ID" value="GAA0148178.1"/>
    <property type="molecule type" value="Genomic_DNA"/>
</dbReference>
<reference evidence="1 2" key="1">
    <citation type="submission" date="2024-01" db="EMBL/GenBank/DDBJ databases">
        <title>The complete chloroplast genome sequence of Lithospermum erythrorhizon: insights into the phylogenetic relationship among Boraginaceae species and the maternal lineages of purple gromwells.</title>
        <authorList>
            <person name="Okada T."/>
            <person name="Watanabe K."/>
        </authorList>
    </citation>
    <scope>NUCLEOTIDE SEQUENCE [LARGE SCALE GENOMIC DNA]</scope>
</reference>
<evidence type="ECO:0000313" key="2">
    <source>
        <dbReference type="Proteomes" id="UP001454036"/>
    </source>
</evidence>
<dbReference type="AlphaFoldDB" id="A0AAV3PA94"/>
<comment type="caution">
    <text evidence="1">The sequence shown here is derived from an EMBL/GenBank/DDBJ whole genome shotgun (WGS) entry which is preliminary data.</text>
</comment>
<sequence>MPLILPKVPPCKYCGAYRFYKESDSICCSKGLIRDLTRELTTNRRALKLLVCGWLESGYDSGDQSELWDIRVYTKSGRSHKVQYYYGCYDLLQYVLIFPNAEPCWHNNIPKVGCSVPNYAHRVLQQKCHRWQAQHRILKQTMLTEFFNKNATDPEARNRDYFTKSFLGTTYGRRNTEYGLKGSEVWPSVDCV</sequence>
<gene>
    <name evidence="1" type="ORF">LIER_07697</name>
</gene>
<protein>
    <submittedName>
        <fullName evidence="1">Uncharacterized protein</fullName>
    </submittedName>
</protein>
<dbReference type="Proteomes" id="UP001454036">
    <property type="component" value="Unassembled WGS sequence"/>
</dbReference>
<accession>A0AAV3PA94</accession>
<organism evidence="1 2">
    <name type="scientific">Lithospermum erythrorhizon</name>
    <name type="common">Purple gromwell</name>
    <name type="synonym">Lithospermum officinale var. erythrorhizon</name>
    <dbReference type="NCBI Taxonomy" id="34254"/>
    <lineage>
        <taxon>Eukaryota</taxon>
        <taxon>Viridiplantae</taxon>
        <taxon>Streptophyta</taxon>
        <taxon>Embryophyta</taxon>
        <taxon>Tracheophyta</taxon>
        <taxon>Spermatophyta</taxon>
        <taxon>Magnoliopsida</taxon>
        <taxon>eudicotyledons</taxon>
        <taxon>Gunneridae</taxon>
        <taxon>Pentapetalae</taxon>
        <taxon>asterids</taxon>
        <taxon>lamiids</taxon>
        <taxon>Boraginales</taxon>
        <taxon>Boraginaceae</taxon>
        <taxon>Boraginoideae</taxon>
        <taxon>Lithospermeae</taxon>
        <taxon>Lithospermum</taxon>
    </lineage>
</organism>